<proteinExistence type="predicted"/>
<evidence type="ECO:0000313" key="2">
    <source>
        <dbReference type="Proteomes" id="UP000549590"/>
    </source>
</evidence>
<gene>
    <name evidence="1" type="ORF">HHE94_13890</name>
</gene>
<dbReference type="RefSeq" id="WP_007584346.1">
    <property type="nucleotide sequence ID" value="NZ_CANNEU010000004.1"/>
</dbReference>
<dbReference type="Proteomes" id="UP000549590">
    <property type="component" value="Unassembled WGS sequence"/>
</dbReference>
<name>A0AAP6Y7P5_9GAMM</name>
<sequence>MEVKIAQCFTPNENGIMIGPKEFEISADGIKEIHQYGYNFYDWDVVEHIEEVNGSIYVYVDKVLAIIFNPESLKPDKCKEDLLATMNKHVTTRPEVDD</sequence>
<dbReference type="EMBL" id="JABBYB010000008">
    <property type="protein sequence ID" value="NMP03794.1"/>
    <property type="molecule type" value="Genomic_DNA"/>
</dbReference>
<reference evidence="1 2" key="1">
    <citation type="submission" date="2020-04" db="EMBL/GenBank/DDBJ databases">
        <title>Genome sequencing and assembly of Pseudoalteromonas arctica.</title>
        <authorList>
            <person name="Cook G.M."/>
        </authorList>
    </citation>
    <scope>NUCLEOTIDE SEQUENCE [LARGE SCALE GENOMIC DNA]</scope>
    <source>
        <strain evidence="1 2">NEC-BIFX-2020_001</strain>
    </source>
</reference>
<evidence type="ECO:0000313" key="1">
    <source>
        <dbReference type="EMBL" id="NMP03794.1"/>
    </source>
</evidence>
<protein>
    <submittedName>
        <fullName evidence="1">YcxB family protein</fullName>
    </submittedName>
</protein>
<comment type="caution">
    <text evidence="1">The sequence shown here is derived from an EMBL/GenBank/DDBJ whole genome shotgun (WGS) entry which is preliminary data.</text>
</comment>
<accession>A0AAP6Y7P5</accession>
<organism evidence="1 2">
    <name type="scientific">Pseudoalteromonas arctica</name>
    <dbReference type="NCBI Taxonomy" id="394751"/>
    <lineage>
        <taxon>Bacteria</taxon>
        <taxon>Pseudomonadati</taxon>
        <taxon>Pseudomonadota</taxon>
        <taxon>Gammaproteobacteria</taxon>
        <taxon>Alteromonadales</taxon>
        <taxon>Pseudoalteromonadaceae</taxon>
        <taxon>Pseudoalteromonas</taxon>
    </lineage>
</organism>
<dbReference type="AlphaFoldDB" id="A0AAP6Y7P5"/>